<evidence type="ECO:0000256" key="1">
    <source>
        <dbReference type="SAM" id="MobiDB-lite"/>
    </source>
</evidence>
<dbReference type="EnsemblMetazoa" id="GPPI030295-RA">
    <property type="protein sequence ID" value="GPPI030295-PA"/>
    <property type="gene ID" value="GPPI030295"/>
</dbReference>
<accession>A0A1B0BHI7</accession>
<protein>
    <submittedName>
        <fullName evidence="2">Uncharacterized protein</fullName>
    </submittedName>
</protein>
<proteinExistence type="predicted"/>
<feature type="compositionally biased region" description="Acidic residues" evidence="1">
    <location>
        <begin position="25"/>
        <end position="34"/>
    </location>
</feature>
<dbReference type="EMBL" id="JXJN01014384">
    <property type="status" value="NOT_ANNOTATED_CDS"/>
    <property type="molecule type" value="Genomic_DNA"/>
</dbReference>
<evidence type="ECO:0000313" key="3">
    <source>
        <dbReference type="Proteomes" id="UP000092460"/>
    </source>
</evidence>
<reference evidence="3" key="1">
    <citation type="submission" date="2015-01" db="EMBL/GenBank/DDBJ databases">
        <authorList>
            <person name="Aksoy S."/>
            <person name="Warren W."/>
            <person name="Wilson R.K."/>
        </authorList>
    </citation>
    <scope>NUCLEOTIDE SEQUENCE [LARGE SCALE GENOMIC DNA]</scope>
    <source>
        <strain evidence="3">IAEA</strain>
    </source>
</reference>
<evidence type="ECO:0000313" key="2">
    <source>
        <dbReference type="EnsemblMetazoa" id="GPPI030295-PA"/>
    </source>
</evidence>
<keyword evidence="3" id="KW-1185">Reference proteome</keyword>
<feature type="region of interest" description="Disordered" evidence="1">
    <location>
        <begin position="25"/>
        <end position="44"/>
    </location>
</feature>
<dbReference type="AlphaFoldDB" id="A0A1B0BHI7"/>
<reference evidence="2" key="2">
    <citation type="submission" date="2020-05" db="UniProtKB">
        <authorList>
            <consortium name="EnsemblMetazoa"/>
        </authorList>
    </citation>
    <scope>IDENTIFICATION</scope>
    <source>
        <strain evidence="2">IAEA</strain>
    </source>
</reference>
<sequence>MWWSEDAVVVSDVADVVDELRCCDDDTVDDDEDAPPNRPPRRGLCKPTAEVPVLEEAIAATAAPLVIFGGAITGGIALIELRGGLLEVPAIAEEAGIMAVHNKHMSKHDYKVLWHQQHRGTFVRGLEIFAVVNDVKELKRSFLRLPDALHPFYGCYVCHVLFFAVRGKDLRHINHYAHALTVAHCSCREPFHWRELAVVVDKIQCCLHHREILNHLDDDPSFLQTWVTSYQYPSK</sequence>
<organism evidence="2 3">
    <name type="scientific">Glossina palpalis gambiensis</name>
    <dbReference type="NCBI Taxonomy" id="67801"/>
    <lineage>
        <taxon>Eukaryota</taxon>
        <taxon>Metazoa</taxon>
        <taxon>Ecdysozoa</taxon>
        <taxon>Arthropoda</taxon>
        <taxon>Hexapoda</taxon>
        <taxon>Insecta</taxon>
        <taxon>Pterygota</taxon>
        <taxon>Neoptera</taxon>
        <taxon>Endopterygota</taxon>
        <taxon>Diptera</taxon>
        <taxon>Brachycera</taxon>
        <taxon>Muscomorpha</taxon>
        <taxon>Hippoboscoidea</taxon>
        <taxon>Glossinidae</taxon>
        <taxon>Glossina</taxon>
    </lineage>
</organism>
<dbReference type="Proteomes" id="UP000092460">
    <property type="component" value="Unassembled WGS sequence"/>
</dbReference>
<dbReference type="VEuPathDB" id="VectorBase:GPPI030295"/>
<name>A0A1B0BHI7_9MUSC</name>